<proteinExistence type="predicted"/>
<evidence type="ECO:0000313" key="1">
    <source>
        <dbReference type="EMBL" id="OGK22548.1"/>
    </source>
</evidence>
<name>A0A1F7GUB4_9BACT</name>
<comment type="caution">
    <text evidence="1">The sequence shown here is derived from an EMBL/GenBank/DDBJ whole genome shotgun (WGS) entry which is preliminary data.</text>
</comment>
<organism evidence="1 2">
    <name type="scientific">Candidatus Roizmanbacteria bacterium RIFCSPHIGHO2_02_FULL_37_24</name>
    <dbReference type="NCBI Taxonomy" id="1802037"/>
    <lineage>
        <taxon>Bacteria</taxon>
        <taxon>Candidatus Roizmaniibacteriota</taxon>
    </lineage>
</organism>
<evidence type="ECO:0000313" key="2">
    <source>
        <dbReference type="Proteomes" id="UP000177159"/>
    </source>
</evidence>
<protein>
    <submittedName>
        <fullName evidence="1">Uncharacterized protein</fullName>
    </submittedName>
</protein>
<dbReference type="AlphaFoldDB" id="A0A1F7GUB4"/>
<accession>A0A1F7GUB4</accession>
<gene>
    <name evidence="1" type="ORF">A3C24_05290</name>
</gene>
<reference evidence="1 2" key="1">
    <citation type="journal article" date="2016" name="Nat. Commun.">
        <title>Thousands of microbial genomes shed light on interconnected biogeochemical processes in an aquifer system.</title>
        <authorList>
            <person name="Anantharaman K."/>
            <person name="Brown C.T."/>
            <person name="Hug L.A."/>
            <person name="Sharon I."/>
            <person name="Castelle C.J."/>
            <person name="Probst A.J."/>
            <person name="Thomas B.C."/>
            <person name="Singh A."/>
            <person name="Wilkins M.J."/>
            <person name="Karaoz U."/>
            <person name="Brodie E.L."/>
            <person name="Williams K.H."/>
            <person name="Hubbard S.S."/>
            <person name="Banfield J.F."/>
        </authorList>
    </citation>
    <scope>NUCLEOTIDE SEQUENCE [LARGE SCALE GENOMIC DNA]</scope>
</reference>
<sequence>MGAEDFSEERPRLEFPRRIEVRLGDSALLRDEAGDVDPRRFVVVSVGMRSPIVSVAEVVLIDPSEEIQGVFGRFGISTEEHDMRIETLRHPQPVSLDRLYIDIRSGQEWTHTRVWRGIRQGLISEMGDDVDPDARHDQLKDAFKEFMNKRRKKSWRLVPFTTSDSPVLPVV</sequence>
<dbReference type="EMBL" id="MFZM01000041">
    <property type="protein sequence ID" value="OGK22548.1"/>
    <property type="molecule type" value="Genomic_DNA"/>
</dbReference>
<dbReference type="Proteomes" id="UP000177159">
    <property type="component" value="Unassembled WGS sequence"/>
</dbReference>